<dbReference type="SMART" id="SM00875">
    <property type="entry name" value="BACK"/>
    <property type="match status" value="1"/>
</dbReference>
<dbReference type="GO" id="GO:0016787">
    <property type="term" value="F:hydrolase activity"/>
    <property type="evidence" value="ECO:0007669"/>
    <property type="project" value="UniProtKB-KW"/>
</dbReference>
<dbReference type="Gene3D" id="1.25.40.420">
    <property type="match status" value="1"/>
</dbReference>
<keyword evidence="3" id="KW-0677">Repeat</keyword>
<dbReference type="Gene3D" id="3.30.710.10">
    <property type="entry name" value="Potassium Channel Kv1.1, Chain A"/>
    <property type="match status" value="1"/>
</dbReference>
<dbReference type="CDD" id="cd18787">
    <property type="entry name" value="SF2_C_DEAD"/>
    <property type="match status" value="1"/>
</dbReference>
<keyword evidence="6" id="KW-0347">Helicase</keyword>
<evidence type="ECO:0000256" key="6">
    <source>
        <dbReference type="ARBA" id="ARBA00022806"/>
    </source>
</evidence>
<sequence>MEIELYVYLQDDTGGVGGFKTFTFGATSTVHDLRKQILAAFHIPLQHQQVYLVRAETETKKETREQLRGGTLQKANVTNESKIVVKHADLQWWPQYKKSVEIAMKSSGRERMLNAQEAVRLHMRLMEKMEETKYNVKCHHFGSRAWSNSGKGQPPDIKELYCYKLLELIDVGPHSQFILPKKVVDSKTSMYIATEWHDDFVPISRIKEEKDVSVEILVQLLLLGAFLFIDDLHPDNCGQWKDTKDAAIVDFMPKACEQCRSKRRFESPRKRTNRCRGQLPRGESSEQELFSGMNSGINFNNYDEIPVEATGENVPQPATLFSELKLHQWVNENIKLSGYERPTPVQQYSIPALMDNRDLMSCAQNGSGKTAAFLIPLINHILQNGPEAVYHEAPGCNGRKKQFPCALVLSPTRELSLQIYNECRKFGYRTPITSAILYGGHENYQQQISKLRLASNSTNCRTLNYAREEVSSDCYVFCYVPGGNLDSGSSFFGAQLRILGCRRQRGIDGSNYVVVAIHGDLKQFAREQSLERFRSGKANVMVATAVAARGLDIPSVKHVINYDLMNMCIVSLQCIELFKVHFGYWTYWTCWQYWIGDYFLQRQEHAANNDLIKLIIEANQEIPEFLSTVSNDANHYGQANSRERGSRGGPRNMPHRNYRIQKKNPEATMSLRQLSLQGTASAQNPPRTKIEENGIELGCIRALILMEKVESDLGGQFADREEASNSPPPKLYVDTSHTSSFFEQLDSLRSDRLLCDVSLVPVKRVSLDRPETPSNVCKGSPIYAHKVILSSTSPYFCAMFATSNMIESKASTVELHDMDEEALRQLIDFIYTGQLTINSNLSHALLTTASMLQLNSVKDACANFLIDTITLGNVISLLDFACIYNCTQLSASARNYICKNFCHLVDSDELLTLDFERFCSLISDDRLVCGECGEEEVYRTAIRWIQAAPEEREQYTPKLLSQVRLGLCSADFLAETVFNEPVIKNQQECKDILLEASKVHLRRGRLSPSASSLRERFVRPRQQIGSNKIVIVVGGQAPKAIHNVDAYDPTTMQWTSLSPLSQRRCRCGVALIDRHIYAVGGFNGAQRMKSVDVYDTIRNQWIPGPPMRLRRGTLGVTTLNDQLLIAVGGFDGATGIANAELLDPRTGDWSELASMITRRSSVGVTSVGSSVYAVGGYDGQSRHCLNTVEVFDLRANRWRAGKPLREVRSGAAVCSLNGLIVAAGGHEGATVRDTVEIYNPGVDDDWALIPNMSAPRRNAGVLFVNSSLMVFGGDEGDSHLLDSIETLTMDMGRGQRAEFAGRWQVIESTLPQPRSYSGLVLVDKP</sequence>
<evidence type="ECO:0000259" key="13">
    <source>
        <dbReference type="PROSITE" id="PS51195"/>
    </source>
</evidence>
<dbReference type="EC" id="3.6.4.13" evidence="1"/>
<dbReference type="InterPro" id="IPR011333">
    <property type="entry name" value="SKP1/BTB/POZ_sf"/>
</dbReference>
<keyword evidence="14" id="KW-1185">Reference proteome</keyword>
<feature type="compositionally biased region" description="Basic residues" evidence="9">
    <location>
        <begin position="653"/>
        <end position="662"/>
    </location>
</feature>
<dbReference type="Pfam" id="PF00651">
    <property type="entry name" value="BTB"/>
    <property type="match status" value="1"/>
</dbReference>
<name>A0AAF3ETR2_9BILA</name>
<dbReference type="PROSITE" id="PS50097">
    <property type="entry name" value="BTB"/>
    <property type="match status" value="1"/>
</dbReference>
<feature type="short sequence motif" description="Q motif" evidence="8">
    <location>
        <begin position="319"/>
        <end position="347"/>
    </location>
</feature>
<dbReference type="Pfam" id="PF07707">
    <property type="entry name" value="BACK"/>
    <property type="match status" value="1"/>
</dbReference>
<evidence type="ECO:0000256" key="3">
    <source>
        <dbReference type="ARBA" id="ARBA00022737"/>
    </source>
</evidence>
<dbReference type="InterPro" id="IPR000210">
    <property type="entry name" value="BTB/POZ_dom"/>
</dbReference>
<dbReference type="InterPro" id="IPR011545">
    <property type="entry name" value="DEAD/DEAH_box_helicase_dom"/>
</dbReference>
<keyword evidence="2" id="KW-0880">Kelch repeat</keyword>
<dbReference type="GO" id="GO:0003724">
    <property type="term" value="F:RNA helicase activity"/>
    <property type="evidence" value="ECO:0007669"/>
    <property type="project" value="UniProtKB-EC"/>
</dbReference>
<dbReference type="Proteomes" id="UP000887575">
    <property type="component" value="Unassembled WGS sequence"/>
</dbReference>
<evidence type="ECO:0000256" key="4">
    <source>
        <dbReference type="ARBA" id="ARBA00022741"/>
    </source>
</evidence>
<reference evidence="15" key="1">
    <citation type="submission" date="2024-02" db="UniProtKB">
        <authorList>
            <consortium name="WormBaseParasite"/>
        </authorList>
    </citation>
    <scope>IDENTIFICATION</scope>
</reference>
<evidence type="ECO:0000259" key="10">
    <source>
        <dbReference type="PROSITE" id="PS50097"/>
    </source>
</evidence>
<dbReference type="InterPro" id="IPR001650">
    <property type="entry name" value="Helicase_C-like"/>
</dbReference>
<dbReference type="SUPFAM" id="SSF52540">
    <property type="entry name" value="P-loop containing nucleoside triphosphate hydrolases"/>
    <property type="match status" value="2"/>
</dbReference>
<dbReference type="SUPFAM" id="SSF117281">
    <property type="entry name" value="Kelch motif"/>
    <property type="match status" value="1"/>
</dbReference>
<dbReference type="FunFam" id="1.25.40.420:FF:000001">
    <property type="entry name" value="Kelch-like family member 12"/>
    <property type="match status" value="1"/>
</dbReference>
<dbReference type="InterPro" id="IPR015915">
    <property type="entry name" value="Kelch-typ_b-propeller"/>
</dbReference>
<dbReference type="PANTHER" id="PTHR24412">
    <property type="entry name" value="KELCH PROTEIN"/>
    <property type="match status" value="1"/>
</dbReference>
<feature type="domain" description="Helicase C-terminal" evidence="12">
    <location>
        <begin position="462"/>
        <end position="630"/>
    </location>
</feature>
<keyword evidence="4" id="KW-0547">Nucleotide-binding</keyword>
<feature type="domain" description="DEAD-box RNA helicase Q" evidence="13">
    <location>
        <begin position="319"/>
        <end position="347"/>
    </location>
</feature>
<dbReference type="PROSITE" id="PS51192">
    <property type="entry name" value="HELICASE_ATP_BIND_1"/>
    <property type="match status" value="1"/>
</dbReference>
<evidence type="ECO:0000313" key="15">
    <source>
        <dbReference type="WBParaSite" id="MBELARI_LOCUS17553"/>
    </source>
</evidence>
<evidence type="ECO:0000313" key="14">
    <source>
        <dbReference type="Proteomes" id="UP000887575"/>
    </source>
</evidence>
<dbReference type="GO" id="GO:0005524">
    <property type="term" value="F:ATP binding"/>
    <property type="evidence" value="ECO:0007669"/>
    <property type="project" value="UniProtKB-KW"/>
</dbReference>
<evidence type="ECO:0000256" key="7">
    <source>
        <dbReference type="ARBA" id="ARBA00022840"/>
    </source>
</evidence>
<evidence type="ECO:0000256" key="8">
    <source>
        <dbReference type="PROSITE-ProRule" id="PRU00552"/>
    </source>
</evidence>
<evidence type="ECO:0000256" key="2">
    <source>
        <dbReference type="ARBA" id="ARBA00022441"/>
    </source>
</evidence>
<dbReference type="Gene3D" id="3.40.50.300">
    <property type="entry name" value="P-loop containing nucleotide triphosphate hydrolases"/>
    <property type="match status" value="2"/>
</dbReference>
<dbReference type="InterPro" id="IPR014014">
    <property type="entry name" value="RNA_helicase_DEAD_Q_motif"/>
</dbReference>
<dbReference type="SUPFAM" id="SSF54695">
    <property type="entry name" value="POZ domain"/>
    <property type="match status" value="1"/>
</dbReference>
<accession>A0AAF3ETR2</accession>
<dbReference type="SMART" id="SM00487">
    <property type="entry name" value="DEXDc"/>
    <property type="match status" value="1"/>
</dbReference>
<feature type="region of interest" description="Disordered" evidence="9">
    <location>
        <begin position="634"/>
        <end position="664"/>
    </location>
</feature>
<dbReference type="WBParaSite" id="MBELARI_LOCUS17553">
    <property type="protein sequence ID" value="MBELARI_LOCUS17553"/>
    <property type="gene ID" value="MBELARI_LOCUS17553"/>
</dbReference>
<evidence type="ECO:0000259" key="12">
    <source>
        <dbReference type="PROSITE" id="PS51194"/>
    </source>
</evidence>
<keyword evidence="5" id="KW-0378">Hydrolase</keyword>
<dbReference type="InterPro" id="IPR027417">
    <property type="entry name" value="P-loop_NTPase"/>
</dbReference>
<dbReference type="PROSITE" id="PS51195">
    <property type="entry name" value="Q_MOTIF"/>
    <property type="match status" value="1"/>
</dbReference>
<feature type="domain" description="Helicase ATP-binding" evidence="11">
    <location>
        <begin position="350"/>
        <end position="456"/>
    </location>
</feature>
<feature type="domain" description="BTB" evidence="10">
    <location>
        <begin position="755"/>
        <end position="839"/>
    </location>
</feature>
<evidence type="ECO:0000259" key="11">
    <source>
        <dbReference type="PROSITE" id="PS51192"/>
    </source>
</evidence>
<evidence type="ECO:0000256" key="5">
    <source>
        <dbReference type="ARBA" id="ARBA00022801"/>
    </source>
</evidence>
<dbReference type="Pfam" id="PF00271">
    <property type="entry name" value="Helicase_C"/>
    <property type="match status" value="1"/>
</dbReference>
<evidence type="ECO:0000256" key="1">
    <source>
        <dbReference type="ARBA" id="ARBA00012552"/>
    </source>
</evidence>
<keyword evidence="7" id="KW-0067">ATP-binding</keyword>
<dbReference type="Gene3D" id="2.120.10.80">
    <property type="entry name" value="Kelch-type beta propeller"/>
    <property type="match status" value="1"/>
</dbReference>
<dbReference type="PROSITE" id="PS51194">
    <property type="entry name" value="HELICASE_CTER"/>
    <property type="match status" value="1"/>
</dbReference>
<dbReference type="Pfam" id="PF00270">
    <property type="entry name" value="DEAD"/>
    <property type="match status" value="1"/>
</dbReference>
<dbReference type="InterPro" id="IPR011705">
    <property type="entry name" value="BACK"/>
</dbReference>
<dbReference type="Pfam" id="PF01344">
    <property type="entry name" value="Kelch_1"/>
    <property type="match status" value="4"/>
</dbReference>
<protein>
    <recommendedName>
        <fullName evidence="1">RNA helicase</fullName>
        <ecNumber evidence="1">3.6.4.13</ecNumber>
    </recommendedName>
</protein>
<evidence type="ECO:0000256" key="9">
    <source>
        <dbReference type="SAM" id="MobiDB-lite"/>
    </source>
</evidence>
<dbReference type="PANTHER" id="PTHR24412:SF475">
    <property type="entry name" value="KELCH-LIKE PROTEIN 17"/>
    <property type="match status" value="1"/>
</dbReference>
<organism evidence="14 15">
    <name type="scientific">Mesorhabditis belari</name>
    <dbReference type="NCBI Taxonomy" id="2138241"/>
    <lineage>
        <taxon>Eukaryota</taxon>
        <taxon>Metazoa</taxon>
        <taxon>Ecdysozoa</taxon>
        <taxon>Nematoda</taxon>
        <taxon>Chromadorea</taxon>
        <taxon>Rhabditida</taxon>
        <taxon>Rhabditina</taxon>
        <taxon>Rhabditomorpha</taxon>
        <taxon>Rhabditoidea</taxon>
        <taxon>Rhabditidae</taxon>
        <taxon>Mesorhabditinae</taxon>
        <taxon>Mesorhabditis</taxon>
    </lineage>
</organism>
<dbReference type="InterPro" id="IPR014001">
    <property type="entry name" value="Helicase_ATP-bd"/>
</dbReference>
<dbReference type="SMART" id="SM00490">
    <property type="entry name" value="HELICc"/>
    <property type="match status" value="1"/>
</dbReference>
<dbReference type="InterPro" id="IPR006652">
    <property type="entry name" value="Kelch_1"/>
</dbReference>
<dbReference type="SMART" id="SM00612">
    <property type="entry name" value="Kelch"/>
    <property type="match status" value="6"/>
</dbReference>
<proteinExistence type="predicted"/>
<dbReference type="SMART" id="SM00225">
    <property type="entry name" value="BTB"/>
    <property type="match status" value="1"/>
</dbReference>
<dbReference type="GO" id="GO:0003676">
    <property type="term" value="F:nucleic acid binding"/>
    <property type="evidence" value="ECO:0007669"/>
    <property type="project" value="InterPro"/>
</dbReference>